<feature type="signal peptide" evidence="5">
    <location>
        <begin position="1"/>
        <end position="28"/>
    </location>
</feature>
<protein>
    <submittedName>
        <fullName evidence="6">Uncharacterized protein</fullName>
    </submittedName>
</protein>
<evidence type="ECO:0000256" key="5">
    <source>
        <dbReference type="SAM" id="SignalP"/>
    </source>
</evidence>
<evidence type="ECO:0000313" key="6">
    <source>
        <dbReference type="EMBL" id="KAK2097989.1"/>
    </source>
</evidence>
<evidence type="ECO:0000313" key="7">
    <source>
        <dbReference type="Proteomes" id="UP001266305"/>
    </source>
</evidence>
<dbReference type="SMART" id="SM01397">
    <property type="entry name" value="Ribosomal_S3Ae"/>
    <property type="match status" value="1"/>
</dbReference>
<feature type="compositionally biased region" description="Polar residues" evidence="4">
    <location>
        <begin position="115"/>
        <end position="143"/>
    </location>
</feature>
<keyword evidence="5" id="KW-0732">Signal</keyword>
<sequence length="176" mass="19704">MSMSRLPMVTCFVCSVLVFLRNTTIRYGRPLMLSTNRYQIQKKMMEIMTQELQTNDLKEVVSKLIPDSIGKNTGKACQSIYPLHDIFISNVKMLQKPKKEIESVYLATESGEPQHTRLNFQPRVTRSLPTLSDPESTGESIPESSPEGLKGPPPLGDRKKKVQGVSGVRTVGILHC</sequence>
<keyword evidence="1" id="KW-0963">Cytoplasm</keyword>
<proteinExistence type="predicted"/>
<accession>A0ABQ9UMG1</accession>
<evidence type="ECO:0000256" key="2">
    <source>
        <dbReference type="ARBA" id="ARBA00022980"/>
    </source>
</evidence>
<evidence type="ECO:0000256" key="1">
    <source>
        <dbReference type="ARBA" id="ARBA00022490"/>
    </source>
</evidence>
<name>A0ABQ9UMG1_SAGOE</name>
<dbReference type="PANTHER" id="PTHR11830">
    <property type="entry name" value="40S RIBOSOMAL PROTEIN S3A"/>
    <property type="match status" value="1"/>
</dbReference>
<keyword evidence="7" id="KW-1185">Reference proteome</keyword>
<gene>
    <name evidence="6" type="ORF">P7K49_023440</name>
</gene>
<evidence type="ECO:0000256" key="3">
    <source>
        <dbReference type="ARBA" id="ARBA00023274"/>
    </source>
</evidence>
<keyword evidence="3" id="KW-0687">Ribonucleoprotein</keyword>
<comment type="caution">
    <text evidence="6">The sequence shown here is derived from an EMBL/GenBank/DDBJ whole genome shotgun (WGS) entry which is preliminary data.</text>
</comment>
<feature type="region of interest" description="Disordered" evidence="4">
    <location>
        <begin position="115"/>
        <end position="165"/>
    </location>
</feature>
<dbReference type="Pfam" id="PF01015">
    <property type="entry name" value="Ribosomal_S3Ae"/>
    <property type="match status" value="1"/>
</dbReference>
<keyword evidence="2" id="KW-0689">Ribosomal protein</keyword>
<dbReference type="InterPro" id="IPR001593">
    <property type="entry name" value="Ribosomal_eS1"/>
</dbReference>
<dbReference type="EMBL" id="JASSZA010000011">
    <property type="protein sequence ID" value="KAK2097989.1"/>
    <property type="molecule type" value="Genomic_DNA"/>
</dbReference>
<reference evidence="6 7" key="1">
    <citation type="submission" date="2023-05" db="EMBL/GenBank/DDBJ databases">
        <title>B98-5 Cell Line De Novo Hybrid Assembly: An Optical Mapping Approach.</title>
        <authorList>
            <person name="Kananen K."/>
            <person name="Auerbach J.A."/>
            <person name="Kautto E."/>
            <person name="Blachly J.S."/>
        </authorList>
    </citation>
    <scope>NUCLEOTIDE SEQUENCE [LARGE SCALE GENOMIC DNA]</scope>
    <source>
        <strain evidence="6">B95-8</strain>
        <tissue evidence="6">Cell line</tissue>
    </source>
</reference>
<feature type="chain" id="PRO_5045161862" evidence="5">
    <location>
        <begin position="29"/>
        <end position="176"/>
    </location>
</feature>
<evidence type="ECO:0000256" key="4">
    <source>
        <dbReference type="SAM" id="MobiDB-lite"/>
    </source>
</evidence>
<dbReference type="Proteomes" id="UP001266305">
    <property type="component" value="Unassembled WGS sequence"/>
</dbReference>
<organism evidence="6 7">
    <name type="scientific">Saguinus oedipus</name>
    <name type="common">Cotton-top tamarin</name>
    <name type="synonym">Oedipomidas oedipus</name>
    <dbReference type="NCBI Taxonomy" id="9490"/>
    <lineage>
        <taxon>Eukaryota</taxon>
        <taxon>Metazoa</taxon>
        <taxon>Chordata</taxon>
        <taxon>Craniata</taxon>
        <taxon>Vertebrata</taxon>
        <taxon>Euteleostomi</taxon>
        <taxon>Mammalia</taxon>
        <taxon>Eutheria</taxon>
        <taxon>Euarchontoglires</taxon>
        <taxon>Primates</taxon>
        <taxon>Haplorrhini</taxon>
        <taxon>Platyrrhini</taxon>
        <taxon>Cebidae</taxon>
        <taxon>Callitrichinae</taxon>
        <taxon>Saguinus</taxon>
    </lineage>
</organism>